<reference evidence="3" key="1">
    <citation type="submission" date="2017-11" db="EMBL/GenBank/DDBJ databases">
        <authorList>
            <person name="Lima N.C."/>
            <person name="Parody-Merino A.M."/>
            <person name="Battley P.F."/>
            <person name="Fidler A.E."/>
            <person name="Prosdocimi F."/>
        </authorList>
    </citation>
    <scope>NUCLEOTIDE SEQUENCE [LARGE SCALE GENOMIC DNA]</scope>
</reference>
<sequence length="158" mass="17740">MEQFTSPVKPKVQFTRFTKPQNNTRFTVEFCSPKSVKFRDRSSEELTALYIVSFCKSSMILLFIIIMIDMLQSRQVVCAVGGNWLTGHTQKVMVNSSFSNWQPVTSGVHQRLTLGPTLFSIFISDLDDGIKCTLMKFAVDPKLSGHFGRESHPAGRAG</sequence>
<dbReference type="Proteomes" id="UP000233556">
    <property type="component" value="Unassembled WGS sequence"/>
</dbReference>
<reference evidence="3" key="2">
    <citation type="submission" date="2017-12" db="EMBL/GenBank/DDBJ databases">
        <title>Genome sequence of the Bar-tailed Godwit (Limosa lapponica baueri).</title>
        <authorList>
            <person name="Lima N.C.B."/>
            <person name="Parody-Merino A.M."/>
            <person name="Battley P.F."/>
            <person name="Fidler A.E."/>
            <person name="Prosdocimi F."/>
        </authorList>
    </citation>
    <scope>NUCLEOTIDE SEQUENCE [LARGE SCALE GENOMIC DNA]</scope>
</reference>
<keyword evidence="3" id="KW-1185">Reference proteome</keyword>
<keyword evidence="2" id="KW-0548">Nucleotidyltransferase</keyword>
<keyword evidence="1" id="KW-0472">Membrane</keyword>
<keyword evidence="1" id="KW-0812">Transmembrane</keyword>
<keyword evidence="1" id="KW-1133">Transmembrane helix</keyword>
<name>A0A2I0UQA3_LIMLA</name>
<protein>
    <submittedName>
        <fullName evidence="2">Rna-directed dna polymerase from mobile element jockey-like</fullName>
    </submittedName>
</protein>
<gene>
    <name evidence="2" type="ORF">llap_1503</name>
</gene>
<proteinExistence type="predicted"/>
<dbReference type="OrthoDB" id="416454at2759"/>
<evidence type="ECO:0000256" key="1">
    <source>
        <dbReference type="SAM" id="Phobius"/>
    </source>
</evidence>
<organism evidence="2 3">
    <name type="scientific">Limosa lapponica baueri</name>
    <dbReference type="NCBI Taxonomy" id="1758121"/>
    <lineage>
        <taxon>Eukaryota</taxon>
        <taxon>Metazoa</taxon>
        <taxon>Chordata</taxon>
        <taxon>Craniata</taxon>
        <taxon>Vertebrata</taxon>
        <taxon>Euteleostomi</taxon>
        <taxon>Archelosauria</taxon>
        <taxon>Archosauria</taxon>
        <taxon>Dinosauria</taxon>
        <taxon>Saurischia</taxon>
        <taxon>Theropoda</taxon>
        <taxon>Coelurosauria</taxon>
        <taxon>Aves</taxon>
        <taxon>Neognathae</taxon>
        <taxon>Neoaves</taxon>
        <taxon>Charadriiformes</taxon>
        <taxon>Scolopacidae</taxon>
        <taxon>Limosa</taxon>
    </lineage>
</organism>
<keyword evidence="2" id="KW-0695">RNA-directed DNA polymerase</keyword>
<dbReference type="PANTHER" id="PTHR33332">
    <property type="entry name" value="REVERSE TRANSCRIPTASE DOMAIN-CONTAINING PROTEIN"/>
    <property type="match status" value="1"/>
</dbReference>
<dbReference type="EMBL" id="KZ505658">
    <property type="protein sequence ID" value="PKU48224.1"/>
    <property type="molecule type" value="Genomic_DNA"/>
</dbReference>
<evidence type="ECO:0000313" key="2">
    <source>
        <dbReference type="EMBL" id="PKU48224.1"/>
    </source>
</evidence>
<dbReference type="AlphaFoldDB" id="A0A2I0UQA3"/>
<accession>A0A2I0UQA3</accession>
<keyword evidence="2" id="KW-0808">Transferase</keyword>
<evidence type="ECO:0000313" key="3">
    <source>
        <dbReference type="Proteomes" id="UP000233556"/>
    </source>
</evidence>
<feature type="transmembrane region" description="Helical" evidence="1">
    <location>
        <begin position="48"/>
        <end position="68"/>
    </location>
</feature>
<dbReference type="GO" id="GO:0003964">
    <property type="term" value="F:RNA-directed DNA polymerase activity"/>
    <property type="evidence" value="ECO:0007669"/>
    <property type="project" value="UniProtKB-KW"/>
</dbReference>